<keyword evidence="10" id="KW-1185">Reference proteome</keyword>
<evidence type="ECO:0000256" key="4">
    <source>
        <dbReference type="ARBA" id="ARBA00015653"/>
    </source>
</evidence>
<feature type="region of interest" description="Disordered" evidence="8">
    <location>
        <begin position="91"/>
        <end position="113"/>
    </location>
</feature>
<evidence type="ECO:0000256" key="2">
    <source>
        <dbReference type="ARBA" id="ARBA00004496"/>
    </source>
</evidence>
<dbReference type="GO" id="GO:0000387">
    <property type="term" value="P:spliceosomal snRNP assembly"/>
    <property type="evidence" value="ECO:0007669"/>
    <property type="project" value="InterPro"/>
</dbReference>
<dbReference type="InterPro" id="IPR039924">
    <property type="entry name" value="ICln/Lot5/Saf5"/>
</dbReference>
<comment type="caution">
    <text evidence="9">The sequence shown here is derived from an EMBL/GenBank/DDBJ whole genome shotgun (WGS) entry which is preliminary data.</text>
</comment>
<evidence type="ECO:0000313" key="10">
    <source>
        <dbReference type="Proteomes" id="UP001292094"/>
    </source>
</evidence>
<evidence type="ECO:0000256" key="8">
    <source>
        <dbReference type="SAM" id="MobiDB-lite"/>
    </source>
</evidence>
<dbReference type="GO" id="GO:0034715">
    <property type="term" value="C:pICln-Sm protein complex"/>
    <property type="evidence" value="ECO:0007669"/>
    <property type="project" value="InterPro"/>
</dbReference>
<evidence type="ECO:0000313" key="9">
    <source>
        <dbReference type="EMBL" id="KAK4320796.1"/>
    </source>
</evidence>
<dbReference type="PANTHER" id="PTHR21399:SF0">
    <property type="entry name" value="METHYLOSOME SUBUNIT PICLN"/>
    <property type="match status" value="1"/>
</dbReference>
<accession>A0AAE1UHU0</accession>
<comment type="subcellular location">
    <subcellularLocation>
        <location evidence="2">Cytoplasm</location>
    </subcellularLocation>
    <subcellularLocation>
        <location evidence="1">Nucleus</location>
    </subcellularLocation>
</comment>
<dbReference type="Proteomes" id="UP001292094">
    <property type="component" value="Unassembled WGS sequence"/>
</dbReference>
<organism evidence="9 10">
    <name type="scientific">Petrolisthes manimaculis</name>
    <dbReference type="NCBI Taxonomy" id="1843537"/>
    <lineage>
        <taxon>Eukaryota</taxon>
        <taxon>Metazoa</taxon>
        <taxon>Ecdysozoa</taxon>
        <taxon>Arthropoda</taxon>
        <taxon>Crustacea</taxon>
        <taxon>Multicrustacea</taxon>
        <taxon>Malacostraca</taxon>
        <taxon>Eumalacostraca</taxon>
        <taxon>Eucarida</taxon>
        <taxon>Decapoda</taxon>
        <taxon>Pleocyemata</taxon>
        <taxon>Anomura</taxon>
        <taxon>Galatheoidea</taxon>
        <taxon>Porcellanidae</taxon>
        <taxon>Petrolisthes</taxon>
    </lineage>
</organism>
<comment type="similarity">
    <text evidence="3">Belongs to the pICln (TC 1.A.47) family.</text>
</comment>
<dbReference type="GO" id="GO:0034709">
    <property type="term" value="C:methylosome"/>
    <property type="evidence" value="ECO:0007669"/>
    <property type="project" value="InterPro"/>
</dbReference>
<dbReference type="GO" id="GO:0006821">
    <property type="term" value="P:chloride transport"/>
    <property type="evidence" value="ECO:0007669"/>
    <property type="project" value="InterPro"/>
</dbReference>
<protein>
    <recommendedName>
        <fullName evidence="4">Methylosome subunit pICln</fullName>
    </recommendedName>
</protein>
<comment type="function">
    <text evidence="7">Involved in both the assembly of spliceosomal snRNPs and the methylation of Sm proteins. Chaperone that regulates the assembly of spliceosomal U1, U2, U4 and U5 small nuclear ribonucleoproteins (snRNPs), the building blocks of the spliceosome, and thereby plays an important role in the splicing of cellular pre-mRNAs. Most spliceosomal snRNPs contain a common set of Sm proteins SNRPB, SNRPD1, SNRPD2, SNRPD3, SNRPE, SNRPF and SNRPG that assemble in a heptameric protein ring on the Sm site of the small nuclear RNA to form the core snRNP (Sm core). In the cytosol, the Sm proteins SNRPD1, SNRPD2, SNRPE, SNRPF and SNRPG are trapped in an inactive 6S pICln-Sm complex by the chaperone CLNS1A that controls the assembly of the core snRNP. Dissociation by the SMN complex of CLNS1A from the trapped Sm proteins and their transfer to an SMN-Sm complex triggers the assembly of core snRNPs and their transport to the nucleus.</text>
</comment>
<dbReference type="GO" id="GO:0045292">
    <property type="term" value="P:mRNA cis splicing, via spliceosome"/>
    <property type="evidence" value="ECO:0007669"/>
    <property type="project" value="TreeGrafter"/>
</dbReference>
<dbReference type="Gene3D" id="2.30.29.30">
    <property type="entry name" value="Pleckstrin-homology domain (PH domain)/Phosphotyrosine-binding domain (PTB)"/>
    <property type="match status" value="1"/>
</dbReference>
<dbReference type="EMBL" id="JAWZYT010000636">
    <property type="protein sequence ID" value="KAK4320796.1"/>
    <property type="molecule type" value="Genomic_DNA"/>
</dbReference>
<name>A0AAE1UHU0_9EUCA</name>
<evidence type="ECO:0000256" key="7">
    <source>
        <dbReference type="ARBA" id="ARBA00045890"/>
    </source>
</evidence>
<dbReference type="InterPro" id="IPR003521">
    <property type="entry name" value="ICln"/>
</dbReference>
<reference evidence="9" key="1">
    <citation type="submission" date="2023-11" db="EMBL/GenBank/DDBJ databases">
        <title>Genome assemblies of two species of porcelain crab, Petrolisthes cinctipes and Petrolisthes manimaculis (Anomura: Porcellanidae).</title>
        <authorList>
            <person name="Angst P."/>
        </authorList>
    </citation>
    <scope>NUCLEOTIDE SEQUENCE</scope>
    <source>
        <strain evidence="9">PB745_02</strain>
        <tissue evidence="9">Gill</tissue>
    </source>
</reference>
<sequence length="231" mass="25823">MLLPNEPPPEEGIRHRQSDIQVFINQTEMGTGTLYIAESRVSWAKDGADNNGNLSFEYPRIAVHAVSTERTFFPHPCLYLMIEGFTGLPEVSTTNGSEGGASDSDNDSDVEAPITEVRFVPRDLTSLELMYKALNDCQALHPDPEDQDDEDEGWLLADDDDDDEGEYELSQNGHHHPGTYNDIEIDDGEELRVGPRALPHPHNLTMGRSSQEEEEDEQEAMETGQFDDADM</sequence>
<dbReference type="Pfam" id="PF03517">
    <property type="entry name" value="Voldacs"/>
    <property type="match status" value="1"/>
</dbReference>
<dbReference type="GO" id="GO:0005829">
    <property type="term" value="C:cytosol"/>
    <property type="evidence" value="ECO:0007669"/>
    <property type="project" value="InterPro"/>
</dbReference>
<dbReference type="GO" id="GO:0005681">
    <property type="term" value="C:spliceosomal complex"/>
    <property type="evidence" value="ECO:0007669"/>
    <property type="project" value="TreeGrafter"/>
</dbReference>
<dbReference type="PRINTS" id="PR01348">
    <property type="entry name" value="ICLNCHANNEL"/>
</dbReference>
<evidence type="ECO:0000256" key="5">
    <source>
        <dbReference type="ARBA" id="ARBA00022490"/>
    </source>
</evidence>
<dbReference type="AlphaFoldDB" id="A0AAE1UHU0"/>
<keyword evidence="5" id="KW-0963">Cytoplasm</keyword>
<dbReference type="PANTHER" id="PTHR21399">
    <property type="entry name" value="CHLORIDE CONDUCTANCE REGULATORY PROTEIN ICLN"/>
    <property type="match status" value="1"/>
</dbReference>
<evidence type="ECO:0000256" key="3">
    <source>
        <dbReference type="ARBA" id="ARBA00007054"/>
    </source>
</evidence>
<feature type="compositionally biased region" description="Acidic residues" evidence="8">
    <location>
        <begin position="212"/>
        <end position="231"/>
    </location>
</feature>
<feature type="compositionally biased region" description="Acidic residues" evidence="8">
    <location>
        <begin position="145"/>
        <end position="167"/>
    </location>
</feature>
<keyword evidence="6" id="KW-0539">Nucleus</keyword>
<dbReference type="GO" id="GO:0006884">
    <property type="term" value="P:cell volume homeostasis"/>
    <property type="evidence" value="ECO:0007669"/>
    <property type="project" value="InterPro"/>
</dbReference>
<evidence type="ECO:0000256" key="6">
    <source>
        <dbReference type="ARBA" id="ARBA00023242"/>
    </source>
</evidence>
<evidence type="ECO:0000256" key="1">
    <source>
        <dbReference type="ARBA" id="ARBA00004123"/>
    </source>
</evidence>
<dbReference type="InterPro" id="IPR011993">
    <property type="entry name" value="PH-like_dom_sf"/>
</dbReference>
<dbReference type="GO" id="GO:0005886">
    <property type="term" value="C:plasma membrane"/>
    <property type="evidence" value="ECO:0007669"/>
    <property type="project" value="InterPro"/>
</dbReference>
<feature type="region of interest" description="Disordered" evidence="8">
    <location>
        <begin position="139"/>
        <end position="231"/>
    </location>
</feature>
<proteinExistence type="inferred from homology"/>
<gene>
    <name evidence="9" type="ORF">Pmani_008371</name>
</gene>